<keyword evidence="2" id="KW-0812">Transmembrane</keyword>
<keyword evidence="4" id="KW-1185">Reference proteome</keyword>
<sequence length="271" mass="30043">MHNQRDDQPDSSIADQHDCDGESQHDDESFAGDVWHTAFQRVAAKNSARKGIGSLASDDFSIMDAIGGVRGVVESLLPGLIFIIAYIVTGNLAITLAISLVEAVLQLLLRMVQRQPIMGALSGVCAVALCLVWAWFTKDARNYYLPGFITNVAWIVALLTSMVLKVPGIGACIEFIRRPTFSGFGAWLDAWRSDGPLYRAYTKVTALWIALFALRLLVQLPMYLTDHVAWLGTARLIMGVPCFALVIWISWLLVADPLHRHGELEKQEKQY</sequence>
<evidence type="ECO:0000256" key="1">
    <source>
        <dbReference type="SAM" id="MobiDB-lite"/>
    </source>
</evidence>
<dbReference type="OrthoDB" id="5244221at2"/>
<feature type="transmembrane region" description="Helical" evidence="2">
    <location>
        <begin position="80"/>
        <end position="105"/>
    </location>
</feature>
<evidence type="ECO:0000313" key="4">
    <source>
        <dbReference type="Proteomes" id="UP000216451"/>
    </source>
</evidence>
<dbReference type="AlphaFoldDB" id="A0A261G5K7"/>
<feature type="transmembrane region" description="Helical" evidence="2">
    <location>
        <begin position="148"/>
        <end position="176"/>
    </location>
</feature>
<evidence type="ECO:0000313" key="3">
    <source>
        <dbReference type="EMBL" id="OZG66710.1"/>
    </source>
</evidence>
<name>A0A261G5K7_9BIFI</name>
<dbReference type="EMBL" id="MWXA01000005">
    <property type="protein sequence ID" value="OZG66710.1"/>
    <property type="molecule type" value="Genomic_DNA"/>
</dbReference>
<dbReference type="InterPro" id="IPR016566">
    <property type="entry name" value="UCP010219"/>
</dbReference>
<keyword evidence="2" id="KW-1133">Transmembrane helix</keyword>
<feature type="region of interest" description="Disordered" evidence="1">
    <location>
        <begin position="1"/>
        <end position="27"/>
    </location>
</feature>
<evidence type="ECO:0000256" key="2">
    <source>
        <dbReference type="SAM" id="Phobius"/>
    </source>
</evidence>
<dbReference type="Proteomes" id="UP000216451">
    <property type="component" value="Unassembled WGS sequence"/>
</dbReference>
<gene>
    <name evidence="3" type="ORF">BAQU_0782</name>
</gene>
<keyword evidence="2" id="KW-0472">Membrane</keyword>
<proteinExistence type="predicted"/>
<protein>
    <submittedName>
        <fullName evidence="3">Zinc ABC transporter permease</fullName>
    </submittedName>
</protein>
<feature type="transmembrane region" description="Helical" evidence="2">
    <location>
        <begin position="117"/>
        <end position="136"/>
    </location>
</feature>
<dbReference type="Pfam" id="PF11361">
    <property type="entry name" value="DUF3159"/>
    <property type="match status" value="1"/>
</dbReference>
<feature type="compositionally biased region" description="Basic and acidic residues" evidence="1">
    <location>
        <begin position="15"/>
        <end position="27"/>
    </location>
</feature>
<accession>A0A261G5K7</accession>
<organism evidence="3 4">
    <name type="scientific">Bifidobacterium aquikefiri</name>
    <dbReference type="NCBI Taxonomy" id="1653207"/>
    <lineage>
        <taxon>Bacteria</taxon>
        <taxon>Bacillati</taxon>
        <taxon>Actinomycetota</taxon>
        <taxon>Actinomycetes</taxon>
        <taxon>Bifidobacteriales</taxon>
        <taxon>Bifidobacteriaceae</taxon>
        <taxon>Bifidobacterium</taxon>
    </lineage>
</organism>
<feature type="transmembrane region" description="Helical" evidence="2">
    <location>
        <begin position="230"/>
        <end position="254"/>
    </location>
</feature>
<reference evidence="3 4" key="1">
    <citation type="journal article" date="2017" name="BMC Genomics">
        <title>Comparative genomic and phylogenomic analyses of the Bifidobacteriaceae family.</title>
        <authorList>
            <person name="Lugli G.A."/>
            <person name="Milani C."/>
            <person name="Turroni F."/>
            <person name="Duranti S."/>
            <person name="Mancabelli L."/>
            <person name="Mangifesta M."/>
            <person name="Ferrario C."/>
            <person name="Modesto M."/>
            <person name="Mattarelli P."/>
            <person name="Jiri K."/>
            <person name="van Sinderen D."/>
            <person name="Ventura M."/>
        </authorList>
    </citation>
    <scope>NUCLEOTIDE SEQUENCE [LARGE SCALE GENOMIC DNA]</scope>
    <source>
        <strain evidence="3 4">LMG 28769</strain>
    </source>
</reference>
<comment type="caution">
    <text evidence="3">The sequence shown here is derived from an EMBL/GenBank/DDBJ whole genome shotgun (WGS) entry which is preliminary data.</text>
</comment>
<feature type="transmembrane region" description="Helical" evidence="2">
    <location>
        <begin position="197"/>
        <end position="218"/>
    </location>
</feature>